<sequence length="65" mass="7726">MPERARYRRWRDDTPQGFVFSVKAPRYITHIRRLHDVRTPMANFMASGVLALGDKLGPMLWRRAR</sequence>
<dbReference type="AlphaFoldDB" id="A0A1C3K3S2"/>
<evidence type="ECO:0000313" key="2">
    <source>
        <dbReference type="EMBL" id="SOE48337.1"/>
    </source>
</evidence>
<dbReference type="PANTHER" id="PTHR30348">
    <property type="entry name" value="UNCHARACTERIZED PROTEIN YECE"/>
    <property type="match status" value="1"/>
</dbReference>
<evidence type="ECO:0000313" key="1">
    <source>
        <dbReference type="EMBL" id="SBT26161.1"/>
    </source>
</evidence>
<reference evidence="2 3" key="2">
    <citation type="submission" date="2017-08" db="EMBL/GenBank/DDBJ databases">
        <authorList>
            <person name="de Groot N.N."/>
        </authorList>
    </citation>
    <scope>NUCLEOTIDE SEQUENCE [LARGE SCALE GENOMIC DNA]</scope>
    <source>
        <strain evidence="2">Orrdi1</strain>
    </source>
</reference>
<dbReference type="RefSeq" id="WP_067755444.1">
    <property type="nucleotide sequence ID" value="NZ_LT907988.1"/>
</dbReference>
<protein>
    <submittedName>
        <fullName evidence="1">Uncharacterized protein</fullName>
    </submittedName>
</protein>
<dbReference type="STRING" id="1851544.ODI_00787"/>
<dbReference type="InterPro" id="IPR036520">
    <property type="entry name" value="UPF0759_sf"/>
</dbReference>
<organism evidence="1 3">
    <name type="scientific">Orrella dioscoreae</name>
    <dbReference type="NCBI Taxonomy" id="1851544"/>
    <lineage>
        <taxon>Bacteria</taxon>
        <taxon>Pseudomonadati</taxon>
        <taxon>Pseudomonadota</taxon>
        <taxon>Betaproteobacteria</taxon>
        <taxon>Burkholderiales</taxon>
        <taxon>Alcaligenaceae</taxon>
        <taxon>Orrella</taxon>
    </lineage>
</organism>
<dbReference type="SUPFAM" id="SSF117396">
    <property type="entry name" value="TM1631-like"/>
    <property type="match status" value="1"/>
</dbReference>
<evidence type="ECO:0000313" key="3">
    <source>
        <dbReference type="Proteomes" id="UP000078558"/>
    </source>
</evidence>
<dbReference type="KEGG" id="odi:ODI_R1381"/>
<proteinExistence type="predicted"/>
<dbReference type="Gene3D" id="3.20.20.410">
    <property type="entry name" value="Protein of unknown function UPF0759"/>
    <property type="match status" value="1"/>
</dbReference>
<name>A0A1C3K3S2_9BURK</name>
<gene>
    <name evidence="1" type="ORF">ODI_00787</name>
    <name evidence="2" type="ORF">ODI_R1381</name>
</gene>
<dbReference type="Pfam" id="PF01904">
    <property type="entry name" value="DUF72"/>
    <property type="match status" value="1"/>
</dbReference>
<dbReference type="InterPro" id="IPR002763">
    <property type="entry name" value="DUF72"/>
</dbReference>
<reference evidence="1 3" key="1">
    <citation type="submission" date="2016-06" db="EMBL/GenBank/DDBJ databases">
        <authorList>
            <person name="Kjaerup R.B."/>
            <person name="Dalgaard T.S."/>
            <person name="Juul-Madsen H.R."/>
        </authorList>
    </citation>
    <scope>NUCLEOTIDE SEQUENCE [LARGE SCALE GENOMIC DNA]</scope>
    <source>
        <strain evidence="1">Orrdi1</strain>
    </source>
</reference>
<dbReference type="Proteomes" id="UP000078558">
    <property type="component" value="Chromosome I"/>
</dbReference>
<dbReference type="EMBL" id="LT907988">
    <property type="protein sequence ID" value="SOE48337.1"/>
    <property type="molecule type" value="Genomic_DNA"/>
</dbReference>
<dbReference type="PANTHER" id="PTHR30348:SF4">
    <property type="entry name" value="DUF72 DOMAIN-CONTAINING PROTEIN"/>
    <property type="match status" value="1"/>
</dbReference>
<keyword evidence="3" id="KW-1185">Reference proteome</keyword>
<accession>A0A1C3K3S2</accession>
<dbReference type="EMBL" id="FLRC01000027">
    <property type="protein sequence ID" value="SBT26161.1"/>
    <property type="molecule type" value="Genomic_DNA"/>
</dbReference>
<dbReference type="OrthoDB" id="9780310at2"/>